<dbReference type="InterPro" id="IPR023509">
    <property type="entry name" value="DTD-like_sf"/>
</dbReference>
<gene>
    <name evidence="1" type="ORF">ACOF00016_LOCUS10010</name>
</gene>
<organism evidence="1">
    <name type="scientific">Amphora coffeiformis</name>
    <dbReference type="NCBI Taxonomy" id="265554"/>
    <lineage>
        <taxon>Eukaryota</taxon>
        <taxon>Sar</taxon>
        <taxon>Stramenopiles</taxon>
        <taxon>Ochrophyta</taxon>
        <taxon>Bacillariophyta</taxon>
        <taxon>Bacillariophyceae</taxon>
        <taxon>Bacillariophycidae</taxon>
        <taxon>Thalassiophysales</taxon>
        <taxon>Catenulaceae</taxon>
        <taxon>Amphora</taxon>
    </lineage>
</organism>
<protein>
    <submittedName>
        <fullName evidence="1">Uncharacterized protein</fullName>
    </submittedName>
</protein>
<evidence type="ECO:0000313" key="1">
    <source>
        <dbReference type="EMBL" id="CAE0412750.1"/>
    </source>
</evidence>
<dbReference type="SUPFAM" id="SSF69500">
    <property type="entry name" value="DTD-like"/>
    <property type="match status" value="1"/>
</dbReference>
<dbReference type="AlphaFoldDB" id="A0A7S3P8D7"/>
<accession>A0A7S3P8D7</accession>
<sequence length="223" mass="25278">MPPKKNPEGKTVHLVLQRYRWCKILLHETEWRTVGSSEEPAHCGWLVYTSFAVGASQETVQKAVLTVFQMAFGTWTRWEEKGGRPQNLSNMMQQAHDENVTQNRLSIVVCPQANLVNKIERNGKSVQYRGQCDKALGEQLFLYFGLYLQALLLEQQCQIREQPVPQSLTLWKQMPLEGALATDTTVWTEQLDAIMVVCGSFGKLQGLEFSSADIGPFCHSIFV</sequence>
<dbReference type="EMBL" id="HBIM01012171">
    <property type="protein sequence ID" value="CAE0412750.1"/>
    <property type="molecule type" value="Transcribed_RNA"/>
</dbReference>
<reference evidence="1" key="1">
    <citation type="submission" date="2021-01" db="EMBL/GenBank/DDBJ databases">
        <authorList>
            <person name="Corre E."/>
            <person name="Pelletier E."/>
            <person name="Niang G."/>
            <person name="Scheremetjew M."/>
            <person name="Finn R."/>
            <person name="Kale V."/>
            <person name="Holt S."/>
            <person name="Cochrane G."/>
            <person name="Meng A."/>
            <person name="Brown T."/>
            <person name="Cohen L."/>
        </authorList>
    </citation>
    <scope>NUCLEOTIDE SEQUENCE</scope>
    <source>
        <strain evidence="1">CCMP127</strain>
    </source>
</reference>
<dbReference type="Gene3D" id="3.50.80.10">
    <property type="entry name" value="D-tyrosyl-tRNA(Tyr) deacylase"/>
    <property type="match status" value="1"/>
</dbReference>
<proteinExistence type="predicted"/>
<name>A0A7S3P8D7_9STRA</name>